<dbReference type="OrthoDB" id="883394at2"/>
<evidence type="ECO:0008006" key="3">
    <source>
        <dbReference type="Google" id="ProtNLM"/>
    </source>
</evidence>
<organism evidence="1 2">
    <name type="scientific">Chryseobacterium luteum</name>
    <dbReference type="NCBI Taxonomy" id="421531"/>
    <lineage>
        <taxon>Bacteria</taxon>
        <taxon>Pseudomonadati</taxon>
        <taxon>Bacteroidota</taxon>
        <taxon>Flavobacteriia</taxon>
        <taxon>Flavobacteriales</taxon>
        <taxon>Weeksellaceae</taxon>
        <taxon>Chryseobacterium group</taxon>
        <taxon>Chryseobacterium</taxon>
    </lineage>
</organism>
<sequence length="133" mass="15740">MKKYILIFLPLFLINCSPKEHDKKEAEKITQKFYTLLKENNREEIFKLCGDELFKMASKEQVNQMFDASFSQFGNIKNDSLIYEQTSIIKGIHSINEYILIYNVKRDIKNTQEKFTLHKEDDSIKVVGYYISP</sequence>
<dbReference type="eggNOG" id="ENOG50334FM">
    <property type="taxonomic scope" value="Bacteria"/>
</dbReference>
<proteinExistence type="predicted"/>
<evidence type="ECO:0000313" key="1">
    <source>
        <dbReference type="EMBL" id="KFF01821.1"/>
    </source>
</evidence>
<gene>
    <name evidence="1" type="ORF">IX38_15070</name>
</gene>
<dbReference type="Proteomes" id="UP000028703">
    <property type="component" value="Unassembled WGS sequence"/>
</dbReference>
<dbReference type="EMBL" id="JPRO01000014">
    <property type="protein sequence ID" value="KFF01821.1"/>
    <property type="molecule type" value="Genomic_DNA"/>
</dbReference>
<protein>
    <recommendedName>
        <fullName evidence="3">DUF3887 domain-containing protein</fullName>
    </recommendedName>
</protein>
<comment type="caution">
    <text evidence="1">The sequence shown here is derived from an EMBL/GenBank/DDBJ whole genome shotgun (WGS) entry which is preliminary data.</text>
</comment>
<accession>A0A085ZBK7</accession>
<dbReference type="RefSeq" id="WP_034706118.1">
    <property type="nucleotide sequence ID" value="NZ_JPRO01000014.1"/>
</dbReference>
<evidence type="ECO:0000313" key="2">
    <source>
        <dbReference type="Proteomes" id="UP000028703"/>
    </source>
</evidence>
<dbReference type="STRING" id="421531.IX38_15070"/>
<reference evidence="1 2" key="1">
    <citation type="submission" date="2014-07" db="EMBL/GenBank/DDBJ databases">
        <title>Genome of Chryseobacterium luteum DSM 18605.</title>
        <authorList>
            <person name="Stropko S.J."/>
            <person name="Pipes S.E."/>
            <person name="Newman J.D."/>
        </authorList>
    </citation>
    <scope>NUCLEOTIDE SEQUENCE [LARGE SCALE GENOMIC DNA]</scope>
    <source>
        <strain evidence="1 2">DSM 18605</strain>
    </source>
</reference>
<name>A0A085ZBK7_9FLAO</name>
<dbReference type="AlphaFoldDB" id="A0A085ZBK7"/>
<keyword evidence="2" id="KW-1185">Reference proteome</keyword>